<feature type="transmembrane region" description="Helical" evidence="9">
    <location>
        <begin position="509"/>
        <end position="530"/>
    </location>
</feature>
<evidence type="ECO:0000256" key="5">
    <source>
        <dbReference type="ARBA" id="ARBA00022741"/>
    </source>
</evidence>
<feature type="transmembrane region" description="Helical" evidence="9">
    <location>
        <begin position="638"/>
        <end position="657"/>
    </location>
</feature>
<dbReference type="GO" id="GO:0140359">
    <property type="term" value="F:ABC-type transporter activity"/>
    <property type="evidence" value="ECO:0007669"/>
    <property type="project" value="InterPro"/>
</dbReference>
<dbReference type="VEuPathDB" id="HostDB:ENSCPOG00000025101"/>
<evidence type="ECO:0000256" key="8">
    <source>
        <dbReference type="ARBA" id="ARBA00023136"/>
    </source>
</evidence>
<reference evidence="11" key="3">
    <citation type="submission" date="2025-09" db="UniProtKB">
        <authorList>
            <consortium name="Ensembl"/>
        </authorList>
    </citation>
    <scope>IDENTIFICATION</scope>
    <source>
        <strain evidence="11">2N</strain>
    </source>
</reference>
<dbReference type="EMBL" id="AAKN02055916">
    <property type="status" value="NOT_ANNOTATED_CDS"/>
    <property type="molecule type" value="Genomic_DNA"/>
</dbReference>
<evidence type="ECO:0000256" key="1">
    <source>
        <dbReference type="ARBA" id="ARBA00004141"/>
    </source>
</evidence>
<dbReference type="GO" id="GO:0016887">
    <property type="term" value="F:ATP hydrolysis activity"/>
    <property type="evidence" value="ECO:0007669"/>
    <property type="project" value="InterPro"/>
</dbReference>
<dbReference type="Bgee" id="ENSCPOG00000025101">
    <property type="expression patterns" value="Expressed in adult mammalian kidney"/>
</dbReference>
<dbReference type="FunFam" id="3.40.50.300:FF:000622">
    <property type="entry name" value="ATP-binding cassette sub-family G member 2"/>
    <property type="match status" value="1"/>
</dbReference>
<evidence type="ECO:0000256" key="6">
    <source>
        <dbReference type="ARBA" id="ARBA00022840"/>
    </source>
</evidence>
<dbReference type="GO" id="GO:0005524">
    <property type="term" value="F:ATP binding"/>
    <property type="evidence" value="ECO:0007669"/>
    <property type="project" value="UniProtKB-KW"/>
</dbReference>
<dbReference type="HOGENOM" id="CLU_000604_57_8_1"/>
<keyword evidence="8 9" id="KW-0472">Membrane</keyword>
<gene>
    <name evidence="11" type="primary">LOC100717692</name>
</gene>
<dbReference type="SMART" id="SM00382">
    <property type="entry name" value="AAA"/>
    <property type="match status" value="1"/>
</dbReference>
<evidence type="ECO:0000313" key="12">
    <source>
        <dbReference type="Proteomes" id="UP000005447"/>
    </source>
</evidence>
<dbReference type="GO" id="GO:0042887">
    <property type="term" value="F:amide transmembrane transporter activity"/>
    <property type="evidence" value="ECO:0007669"/>
    <property type="project" value="UniProtKB-ARBA"/>
</dbReference>
<dbReference type="Pfam" id="PF19055">
    <property type="entry name" value="ABC2_membrane_7"/>
    <property type="match status" value="1"/>
</dbReference>
<evidence type="ECO:0000256" key="2">
    <source>
        <dbReference type="ARBA" id="ARBA00005814"/>
    </source>
</evidence>
<evidence type="ECO:0000259" key="10">
    <source>
        <dbReference type="PROSITE" id="PS50893"/>
    </source>
</evidence>
<dbReference type="InterPro" id="IPR003439">
    <property type="entry name" value="ABC_transporter-like_ATP-bd"/>
</dbReference>
<dbReference type="Pfam" id="PF00005">
    <property type="entry name" value="ABC_tran"/>
    <property type="match status" value="1"/>
</dbReference>
<evidence type="ECO:0000256" key="4">
    <source>
        <dbReference type="ARBA" id="ARBA00022692"/>
    </source>
</evidence>
<dbReference type="AlphaFoldDB" id="H0VVZ8"/>
<dbReference type="Proteomes" id="UP000005447">
    <property type="component" value="Unassembled WGS sequence"/>
</dbReference>
<feature type="transmembrane region" description="Helical" evidence="9">
    <location>
        <begin position="566"/>
        <end position="584"/>
    </location>
</feature>
<dbReference type="CDD" id="cd03213">
    <property type="entry name" value="ABCG_EPDR"/>
    <property type="match status" value="1"/>
</dbReference>
<keyword evidence="4 9" id="KW-0812">Transmembrane</keyword>
<dbReference type="PROSITE" id="PS50893">
    <property type="entry name" value="ABC_TRANSPORTER_2"/>
    <property type="match status" value="1"/>
</dbReference>
<feature type="domain" description="ABC transporter" evidence="10">
    <location>
        <begin position="40"/>
        <end position="289"/>
    </location>
</feature>
<keyword evidence="3" id="KW-0813">Transport</keyword>
<dbReference type="Gene3D" id="3.40.50.300">
    <property type="entry name" value="P-loop containing nucleotide triphosphate hydrolases"/>
    <property type="match status" value="1"/>
</dbReference>
<keyword evidence="6" id="KW-0067">ATP-binding</keyword>
<dbReference type="InterPro" id="IPR013525">
    <property type="entry name" value="ABC2_TM"/>
</dbReference>
<feature type="transmembrane region" description="Helical" evidence="9">
    <location>
        <begin position="486"/>
        <end position="502"/>
    </location>
</feature>
<accession>H0VVZ8</accession>
<dbReference type="GO" id="GO:0015562">
    <property type="term" value="F:efflux transmembrane transporter activity"/>
    <property type="evidence" value="ECO:0007669"/>
    <property type="project" value="UniProtKB-ARBA"/>
</dbReference>
<evidence type="ECO:0000256" key="3">
    <source>
        <dbReference type="ARBA" id="ARBA00022448"/>
    </source>
</evidence>
<protein>
    <recommendedName>
        <fullName evidence="10">ABC transporter domain-containing protein</fullName>
    </recommendedName>
</protein>
<feature type="transmembrane region" description="Helical" evidence="9">
    <location>
        <begin position="431"/>
        <end position="451"/>
    </location>
</feature>
<reference evidence="12" key="1">
    <citation type="journal article" date="2011" name="Nature">
        <title>A high-resolution map of human evolutionary constraint using 29 mammals.</title>
        <authorList>
            <person name="Lindblad-Toh K."/>
            <person name="Garber M."/>
            <person name="Zuk O."/>
            <person name="Lin M.F."/>
            <person name="Parker B.J."/>
            <person name="Washietl S."/>
            <person name="Kheradpour P."/>
            <person name="Ernst J."/>
            <person name="Jordan G."/>
            <person name="Mauceli E."/>
            <person name="Ward L.D."/>
            <person name="Lowe C.B."/>
            <person name="Holloway A.K."/>
            <person name="Clamp M."/>
            <person name="Gnerre S."/>
            <person name="Alfoldi J."/>
            <person name="Beal K."/>
            <person name="Chang J."/>
            <person name="Clawson H."/>
            <person name="Cuff J."/>
            <person name="Di Palma F."/>
            <person name="Fitzgerald S."/>
            <person name="Flicek P."/>
            <person name="Guttman M."/>
            <person name="Hubisz M.J."/>
            <person name="Jaffe D.B."/>
            <person name="Jungreis I."/>
            <person name="Kent W.J."/>
            <person name="Kostka D."/>
            <person name="Lara M."/>
            <person name="Martins A.L."/>
            <person name="Massingham T."/>
            <person name="Moltke I."/>
            <person name="Raney B.J."/>
            <person name="Rasmussen M.D."/>
            <person name="Robinson J."/>
            <person name="Stark A."/>
            <person name="Vilella A.J."/>
            <person name="Wen J."/>
            <person name="Xie X."/>
            <person name="Zody M.C."/>
            <person name="Baldwin J."/>
            <person name="Bloom T."/>
            <person name="Chin C.W."/>
            <person name="Heiman D."/>
            <person name="Nicol R."/>
            <person name="Nusbaum C."/>
            <person name="Young S."/>
            <person name="Wilkinson J."/>
            <person name="Worley K.C."/>
            <person name="Kovar C.L."/>
            <person name="Muzny D.M."/>
            <person name="Gibbs R.A."/>
            <person name="Cree A."/>
            <person name="Dihn H.H."/>
            <person name="Fowler G."/>
            <person name="Jhangiani S."/>
            <person name="Joshi V."/>
            <person name="Lee S."/>
            <person name="Lewis L.R."/>
            <person name="Nazareth L.V."/>
            <person name="Okwuonu G."/>
            <person name="Santibanez J."/>
            <person name="Warren W.C."/>
            <person name="Mardis E.R."/>
            <person name="Weinstock G.M."/>
            <person name="Wilson R.K."/>
            <person name="Delehaunty K."/>
            <person name="Dooling D."/>
            <person name="Fronik C."/>
            <person name="Fulton L."/>
            <person name="Fulton B."/>
            <person name="Graves T."/>
            <person name="Minx P."/>
            <person name="Sodergren E."/>
            <person name="Birney E."/>
            <person name="Margulies E.H."/>
            <person name="Herrero J."/>
            <person name="Green E.D."/>
            <person name="Haussler D."/>
            <person name="Siepel A."/>
            <person name="Goldman N."/>
            <person name="Pollard K.S."/>
            <person name="Pedersen J.S."/>
            <person name="Lander E.S."/>
            <person name="Kellis M."/>
        </authorList>
    </citation>
    <scope>NUCLEOTIDE SEQUENCE [LARGE SCALE GENOMIC DNA]</scope>
    <source>
        <strain evidence="12">2N</strain>
    </source>
</reference>
<dbReference type="eggNOG" id="KOG0061">
    <property type="taxonomic scope" value="Eukaryota"/>
</dbReference>
<feature type="transmembrane region" description="Helical" evidence="9">
    <location>
        <begin position="402"/>
        <end position="419"/>
    </location>
</feature>
<keyword evidence="5" id="KW-0547">Nucleotide-binding</keyword>
<proteinExistence type="inferred from homology"/>
<evidence type="ECO:0000256" key="7">
    <source>
        <dbReference type="ARBA" id="ARBA00022989"/>
    </source>
</evidence>
<evidence type="ECO:0000313" key="11">
    <source>
        <dbReference type="Ensembl" id="ENSCPOP00000014876.2"/>
    </source>
</evidence>
<dbReference type="GO" id="GO:0016324">
    <property type="term" value="C:apical plasma membrane"/>
    <property type="evidence" value="ECO:0007669"/>
    <property type="project" value="UniProtKB-ARBA"/>
</dbReference>
<evidence type="ECO:0000256" key="9">
    <source>
        <dbReference type="SAM" id="Phobius"/>
    </source>
</evidence>
<organism evidence="11 12">
    <name type="scientific">Cavia porcellus</name>
    <name type="common">Guinea pig</name>
    <dbReference type="NCBI Taxonomy" id="10141"/>
    <lineage>
        <taxon>Eukaryota</taxon>
        <taxon>Metazoa</taxon>
        <taxon>Chordata</taxon>
        <taxon>Craniata</taxon>
        <taxon>Vertebrata</taxon>
        <taxon>Euteleostomi</taxon>
        <taxon>Mammalia</taxon>
        <taxon>Eutheria</taxon>
        <taxon>Euarchontoglires</taxon>
        <taxon>Glires</taxon>
        <taxon>Rodentia</taxon>
        <taxon>Hystricomorpha</taxon>
        <taxon>Caviidae</taxon>
        <taxon>Cavia</taxon>
    </lineage>
</organism>
<dbReference type="OMA" id="CTDQGPI"/>
<dbReference type="Ensembl" id="ENSCPOT00000023334.2">
    <property type="protein sequence ID" value="ENSCPOP00000014876.2"/>
    <property type="gene ID" value="ENSCPOG00000025101.2"/>
</dbReference>
<dbReference type="PANTHER" id="PTHR48041:SF70">
    <property type="entry name" value="ATP-BINDING CASSETTE SUB-FAMILY G MEMBER 3"/>
    <property type="match status" value="1"/>
</dbReference>
<dbReference type="InterPro" id="IPR027417">
    <property type="entry name" value="P-loop_NTPase"/>
</dbReference>
<dbReference type="Pfam" id="PF01061">
    <property type="entry name" value="ABC2_membrane"/>
    <property type="match status" value="1"/>
</dbReference>
<keyword evidence="12" id="KW-1185">Reference proteome</keyword>
<comment type="subcellular location">
    <subcellularLocation>
        <location evidence="1">Membrane</location>
        <topology evidence="1">Multi-pass membrane protein</topology>
    </subcellularLocation>
</comment>
<dbReference type="InterPro" id="IPR043926">
    <property type="entry name" value="ABCG_dom"/>
</dbReference>
<dbReference type="GO" id="GO:0032217">
    <property type="term" value="F:riboflavin transmembrane transporter activity"/>
    <property type="evidence" value="ECO:0007669"/>
    <property type="project" value="TreeGrafter"/>
</dbReference>
<feature type="transmembrane region" description="Helical" evidence="9">
    <location>
        <begin position="536"/>
        <end position="554"/>
    </location>
</feature>
<dbReference type="GeneTree" id="ENSGT00940000160729"/>
<dbReference type="InterPro" id="IPR003593">
    <property type="entry name" value="AAA+_ATPase"/>
</dbReference>
<dbReference type="InParanoid" id="H0VVZ8"/>
<comment type="similarity">
    <text evidence="2">Belongs to the ABC transporter superfamily. ABCG family. Eye pigment precursor importer (TC 3.A.1.204) subfamily.</text>
</comment>
<keyword evidence="7 9" id="KW-1133">Transmembrane helix</keyword>
<reference evidence="11" key="2">
    <citation type="submission" date="2025-08" db="UniProtKB">
        <authorList>
            <consortium name="Ensembl"/>
        </authorList>
    </citation>
    <scope>IDENTIFICATION</scope>
    <source>
        <strain evidence="11">2N</strain>
    </source>
</reference>
<dbReference type="PANTHER" id="PTHR48041">
    <property type="entry name" value="ABC TRANSPORTER G FAMILY MEMBER 28"/>
    <property type="match status" value="1"/>
</dbReference>
<dbReference type="SUPFAM" id="SSF52540">
    <property type="entry name" value="P-loop containing nucleoside triphosphate hydrolases"/>
    <property type="match status" value="1"/>
</dbReference>
<sequence length="662" mass="74679">ILHMSSSHDQFYISSSRGNPRGHPGMTFMELKTCTTGTVLSFHNISYRVKGKNGFLLGKKAVEKEILSNVSGIMRPGLNAILGPAGSGKSSLLSVLAARKNPEKFSGDVLINGEPYPADFKCHSGYVTQDDVMMGTLTVRENLHFSAALRLPTTMMDHEKNKKINEVIEELGLDKVADSKVGNERIHGVSRAERKKTSIAMELVTDPSILFLDEPTNALDSSTAHAVLLLLKRMSKQGRMIIFSIRDPRYSIFKMFDSLTLLAAGKLMFHGPAQMAVEHFTSAGYNCGPYNNPADFFLDVISGVFTAVESDREEEDNECGKTEEFSMTNEPLIKKLAGFCANSSLYRDTKAELDQLLDGQNKRSSAFKKFAYSTSIYHQLRWISWRSLKNFLGDRQMCITEIIITTIAGLLMGVFFLGLKNDCAEIQSRVWMFYVVTISPCVFQFSARHLFLGEKKLFMHEYMNGYYRELSYFLGKLLCDLVPRRLLQIFISTCILYIMVGLKPAVEAFFIMILTLLMVAFSVDSVTLTITVGQKMLLPILTLLVNSYFQFMMVSRKLMLCHTLNIWLSELSWLPYISIPYYGLMALQHNEFWGQNFCTGLNETGSSSCPNYVICSGEEFLTMAGIDLSAWGLWKNHVVLALVTIIFFIMAFLKLLFFKKHF</sequence>
<dbReference type="STRING" id="10141.ENSCPOP00000014876"/>
<dbReference type="InterPro" id="IPR050352">
    <property type="entry name" value="ABCG_transporters"/>
</dbReference>
<name>H0VVZ8_CAVPO</name>